<reference evidence="1 2" key="1">
    <citation type="journal article" date="2018" name="Nat. Genet.">
        <title>Extensive intraspecific gene order and gene structural variations between Mo17 and other maize genomes.</title>
        <authorList>
            <person name="Sun S."/>
            <person name="Zhou Y."/>
            <person name="Chen J."/>
            <person name="Shi J."/>
            <person name="Zhao H."/>
            <person name="Zhao H."/>
            <person name="Song W."/>
            <person name="Zhang M."/>
            <person name="Cui Y."/>
            <person name="Dong X."/>
            <person name="Liu H."/>
            <person name="Ma X."/>
            <person name="Jiao Y."/>
            <person name="Wang B."/>
            <person name="Wei X."/>
            <person name="Stein J.C."/>
            <person name="Glaubitz J.C."/>
            <person name="Lu F."/>
            <person name="Yu G."/>
            <person name="Liang C."/>
            <person name="Fengler K."/>
            <person name="Li B."/>
            <person name="Rafalski A."/>
            <person name="Schnable P.S."/>
            <person name="Ware D.H."/>
            <person name="Buckler E.S."/>
            <person name="Lai J."/>
        </authorList>
    </citation>
    <scope>NUCLEOTIDE SEQUENCE [LARGE SCALE GENOMIC DNA]</scope>
    <source>
        <strain evidence="2">cv. Missouri 17</strain>
        <tissue evidence="1">Seedling</tissue>
    </source>
</reference>
<sequence>MARAAAGGKDRDGVGGGRGVMAGWSPLRWSRRFRSRHERCLPPTSRGLCGQDLFSGRGCTRSSRISGSTMTRNLAMGFRHPKASIADRLMLTKRKVFVNSLSFTHPFLRSLLAILDYTTGYRLSSNFISCNINNVYIFSILFMINIYPSQIWKLRQKEFNEVIQEQYYPWFAQYMVMKRVNVTKFFQMPKYLLPAHVCHWCGTWKGDKNVVAVRKQILFEKHQADSDNKCWDIFSRAGLKSTKSSVEWNIFSRVFCGELDLYLNCIIILNKKNNVASIAHKCVLCRIVDVEQLKNIIFQDGSIIINIFCLITIGSRSSLGYSRLNIEEKHRIEFKFGGRKSVETLIHIKLGLTLVQTVVF</sequence>
<comment type="caution">
    <text evidence="1">The sequence shown here is derived from an EMBL/GenBank/DDBJ whole genome shotgun (WGS) entry which is preliminary data.</text>
</comment>
<dbReference type="EMBL" id="NCVQ01000595">
    <property type="protein sequence ID" value="PWZ04270.1"/>
    <property type="molecule type" value="Genomic_DNA"/>
</dbReference>
<protein>
    <submittedName>
        <fullName evidence="1">Uncharacterized protein</fullName>
    </submittedName>
</protein>
<accession>A0A3L6D6U1</accession>
<evidence type="ECO:0000313" key="2">
    <source>
        <dbReference type="Proteomes" id="UP000251960"/>
    </source>
</evidence>
<dbReference type="AlphaFoldDB" id="A0A3L6D6U1"/>
<proteinExistence type="predicted"/>
<name>A0A3L6D6U1_MAIZE</name>
<organism evidence="1 2">
    <name type="scientific">Zea mays</name>
    <name type="common">Maize</name>
    <dbReference type="NCBI Taxonomy" id="4577"/>
    <lineage>
        <taxon>Eukaryota</taxon>
        <taxon>Viridiplantae</taxon>
        <taxon>Streptophyta</taxon>
        <taxon>Embryophyta</taxon>
        <taxon>Tracheophyta</taxon>
        <taxon>Spermatophyta</taxon>
        <taxon>Magnoliopsida</taxon>
        <taxon>Liliopsida</taxon>
        <taxon>Poales</taxon>
        <taxon>Poaceae</taxon>
        <taxon>PACMAD clade</taxon>
        <taxon>Panicoideae</taxon>
        <taxon>Andropogonodae</taxon>
        <taxon>Andropogoneae</taxon>
        <taxon>Tripsacinae</taxon>
        <taxon>Zea</taxon>
    </lineage>
</organism>
<dbReference type="Proteomes" id="UP000251960">
    <property type="component" value="Unassembled WGS sequence"/>
</dbReference>
<evidence type="ECO:0000313" key="1">
    <source>
        <dbReference type="EMBL" id="PWZ04270.1"/>
    </source>
</evidence>
<dbReference type="Gene3D" id="1.25.40.180">
    <property type="match status" value="1"/>
</dbReference>
<gene>
    <name evidence="1" type="ORF">Zm00014a_008782</name>
</gene>